<dbReference type="Proteomes" id="UP000238326">
    <property type="component" value="Unassembled WGS sequence"/>
</dbReference>
<gene>
    <name evidence="1" type="ORF">C6P61_02870</name>
</gene>
<evidence type="ECO:0000313" key="1">
    <source>
        <dbReference type="EMBL" id="PRD70092.1"/>
    </source>
</evidence>
<name>A0A2S9KI23_9BURK</name>
<accession>A0A2S9KI23</accession>
<protein>
    <submittedName>
        <fullName evidence="1">Uncharacterized protein</fullName>
    </submittedName>
</protein>
<comment type="caution">
    <text evidence="1">The sequence shown here is derived from an EMBL/GenBank/DDBJ whole genome shotgun (WGS) entry which is preliminary data.</text>
</comment>
<proteinExistence type="predicted"/>
<keyword evidence="2" id="KW-1185">Reference proteome</keyword>
<sequence length="59" mass="6854">MSSFLVGKLQPLFTKQFCYNIYIKHFSRRLFETRSAFDIDQKCPREAFAVSTLKACATV</sequence>
<reference evidence="1 2" key="1">
    <citation type="submission" date="2018-03" db="EMBL/GenBank/DDBJ databases">
        <title>Comparative genomics illustrates the genes involved in a hyperalkaliphilic mechanisms of Serpentinomonas isolated from highly-alkaline calcium-rich serpentinized springs.</title>
        <authorList>
            <person name="Suzuki S."/>
            <person name="Ishii S."/>
            <person name="Walworth N."/>
            <person name="Bird L."/>
            <person name="Kuenen J.G."/>
            <person name="Nealson K.H."/>
        </authorList>
    </citation>
    <scope>NUCLEOTIDE SEQUENCE [LARGE SCALE GENOMIC DNA]</scope>
    <source>
        <strain evidence="1 2">83</strain>
    </source>
</reference>
<evidence type="ECO:0000313" key="2">
    <source>
        <dbReference type="Proteomes" id="UP000238326"/>
    </source>
</evidence>
<organism evidence="1 2">
    <name type="scientific">Malikia spinosa</name>
    <dbReference type="NCBI Taxonomy" id="86180"/>
    <lineage>
        <taxon>Bacteria</taxon>
        <taxon>Pseudomonadati</taxon>
        <taxon>Pseudomonadota</taxon>
        <taxon>Betaproteobacteria</taxon>
        <taxon>Burkholderiales</taxon>
        <taxon>Comamonadaceae</taxon>
        <taxon>Malikia</taxon>
    </lineage>
</organism>
<dbReference type="EMBL" id="PVLR01000007">
    <property type="protein sequence ID" value="PRD70092.1"/>
    <property type="molecule type" value="Genomic_DNA"/>
</dbReference>
<dbReference type="AlphaFoldDB" id="A0A2S9KI23"/>